<comment type="caution">
    <text evidence="2">The sequence shown here is derived from an EMBL/GenBank/DDBJ whole genome shotgun (WGS) entry which is preliminary data.</text>
</comment>
<dbReference type="GO" id="GO:0008168">
    <property type="term" value="F:methyltransferase activity"/>
    <property type="evidence" value="ECO:0007669"/>
    <property type="project" value="UniProtKB-KW"/>
</dbReference>
<feature type="domain" description="Methyltransferase" evidence="1">
    <location>
        <begin position="57"/>
        <end position="169"/>
    </location>
</feature>
<name>A0ABV0KGS2_9CYAN</name>
<evidence type="ECO:0000313" key="3">
    <source>
        <dbReference type="Proteomes" id="UP001476950"/>
    </source>
</evidence>
<dbReference type="PANTHER" id="PTHR43464:SF91">
    <property type="entry name" value="SLL0487 PROTEIN"/>
    <property type="match status" value="1"/>
</dbReference>
<protein>
    <submittedName>
        <fullName evidence="2">Methyltransferase domain-containing protein</fullName>
    </submittedName>
</protein>
<dbReference type="Pfam" id="PF13847">
    <property type="entry name" value="Methyltransf_31"/>
    <property type="match status" value="1"/>
</dbReference>
<gene>
    <name evidence="2" type="ORF">NDI38_08335</name>
</gene>
<dbReference type="Proteomes" id="UP001476950">
    <property type="component" value="Unassembled WGS sequence"/>
</dbReference>
<dbReference type="Gene3D" id="3.40.50.150">
    <property type="entry name" value="Vaccinia Virus protein VP39"/>
    <property type="match status" value="1"/>
</dbReference>
<keyword evidence="3" id="KW-1185">Reference proteome</keyword>
<keyword evidence="2" id="KW-0489">Methyltransferase</keyword>
<evidence type="ECO:0000313" key="2">
    <source>
        <dbReference type="EMBL" id="MEP1058444.1"/>
    </source>
</evidence>
<proteinExistence type="predicted"/>
<dbReference type="CDD" id="cd02440">
    <property type="entry name" value="AdoMet_MTases"/>
    <property type="match status" value="1"/>
</dbReference>
<dbReference type="EMBL" id="JAMPLM010000005">
    <property type="protein sequence ID" value="MEP1058444.1"/>
    <property type="molecule type" value="Genomic_DNA"/>
</dbReference>
<dbReference type="SUPFAM" id="SSF53335">
    <property type="entry name" value="S-adenosyl-L-methionine-dependent methyltransferases"/>
    <property type="match status" value="1"/>
</dbReference>
<organism evidence="2 3">
    <name type="scientific">Stenomitos frigidus AS-A4</name>
    <dbReference type="NCBI Taxonomy" id="2933935"/>
    <lineage>
        <taxon>Bacteria</taxon>
        <taxon>Bacillati</taxon>
        <taxon>Cyanobacteriota</taxon>
        <taxon>Cyanophyceae</taxon>
        <taxon>Leptolyngbyales</taxon>
        <taxon>Leptolyngbyaceae</taxon>
        <taxon>Stenomitos</taxon>
    </lineage>
</organism>
<sequence length="440" mass="49876">MNQPVIDALEKVRQQFDQAPYPRIPLEQSPKDDATRLYTHSLVTAFYLRNQQIINTQGAVILDAGCGTGYKSLMLAEANPGATIVGVDLSSESVKLAEQRLKHYDFHNAEFHAISIEDLPSLKLQFDYINADEVLYLLPDPVAGLQAMRSVLKPNGIIRTNFHSALQRMIYFRAQAFFKSVGLMGGTTQDEDIELVRQTMRSLKNHVFLKSTVWNPNFETDDEIVLANYLLQGDKGWTIPEFFAAMRAADLEFISMVNWRKWDLLSLFTDIEELPISVTLEIGEKSAEEQLHLFELLHPVDRLLDLWCGHPHEGMPYTPVAEWTADSWQTAYAHLHPQLKTAALKEDLIACITQSSPFEISRHLKIVDEPVSIDSFMAGCLLPLLEQPQPVTALAQRWQMLRPFNPVTLEPTTLENAFERVQQLLTTLESLGYILLECPA</sequence>
<dbReference type="InterPro" id="IPR029063">
    <property type="entry name" value="SAM-dependent_MTases_sf"/>
</dbReference>
<keyword evidence="2" id="KW-0808">Transferase</keyword>
<evidence type="ECO:0000259" key="1">
    <source>
        <dbReference type="Pfam" id="PF13847"/>
    </source>
</evidence>
<reference evidence="2 3" key="1">
    <citation type="submission" date="2022-04" db="EMBL/GenBank/DDBJ databases">
        <title>Positive selection, recombination, and allopatry shape intraspecific diversity of widespread and dominant cyanobacteria.</title>
        <authorList>
            <person name="Wei J."/>
            <person name="Shu W."/>
            <person name="Hu C."/>
        </authorList>
    </citation>
    <scope>NUCLEOTIDE SEQUENCE [LARGE SCALE GENOMIC DNA]</scope>
    <source>
        <strain evidence="2 3">AS-A4</strain>
    </source>
</reference>
<accession>A0ABV0KGS2</accession>
<dbReference type="InterPro" id="IPR025714">
    <property type="entry name" value="Methyltranfer_dom"/>
</dbReference>
<dbReference type="PANTHER" id="PTHR43464">
    <property type="entry name" value="METHYLTRANSFERASE"/>
    <property type="match status" value="1"/>
</dbReference>
<dbReference type="GO" id="GO:0032259">
    <property type="term" value="P:methylation"/>
    <property type="evidence" value="ECO:0007669"/>
    <property type="project" value="UniProtKB-KW"/>
</dbReference>
<dbReference type="RefSeq" id="WP_190447687.1">
    <property type="nucleotide sequence ID" value="NZ_JAMPLM010000005.1"/>
</dbReference>